<dbReference type="AlphaFoldDB" id="A0A560BCA6"/>
<feature type="compositionally biased region" description="Basic and acidic residues" evidence="1">
    <location>
        <begin position="373"/>
        <end position="390"/>
    </location>
</feature>
<reference evidence="2 3" key="1">
    <citation type="submission" date="2019-06" db="EMBL/GenBank/DDBJ databases">
        <title>Genomic Encyclopedia of Type Strains, Phase IV (KMG-V): Genome sequencing to study the core and pangenomes of soil and plant-associated prokaryotes.</title>
        <authorList>
            <person name="Whitman W."/>
        </authorList>
    </citation>
    <scope>NUCLEOTIDE SEQUENCE [LARGE SCALE GENOMIC DNA]</scope>
    <source>
        <strain evidence="2 3">BR 11796</strain>
    </source>
</reference>
<proteinExistence type="predicted"/>
<protein>
    <recommendedName>
        <fullName evidence="4">Plasmid replication protein</fullName>
    </recommendedName>
</protein>
<sequence>MAQTSTKLTNSASTGPDAVQLLLFETENLAVQQGEPRRTNAFGLWDTAPRFFFGDDMVETPIDRHFQAGGRSYRLTINPVSLRLRSDGGDDDGAKDDKSRWKVVMPGNREQIVEEVVRLIATRRARLSLDKHDEIVLRFSLHEIQKELAKVNKTLSHYEIRDALTILHKSVVEVTVDDGTKEAVLSSSAFPTLHFGTKKVKGQAGVNGGTMAYLKFNDLVASDIRNLRYRMVSYETLICLPPVGRWIYKMLSWYYEAGSLDEPIVINARSIIRDSGMTERSRFRDTLSTIRDSLAAVQDAGIIEPFELERQVQGRSIDDEIYTLTPSAAFRAEIEMARVAKAQAEDTLAQMGGTPHGPFQRVDRLAGTRLRRDRASRAVEKPAPLLERDA</sequence>
<evidence type="ECO:0000256" key="1">
    <source>
        <dbReference type="SAM" id="MobiDB-lite"/>
    </source>
</evidence>
<accession>A0A560BCA6</accession>
<organism evidence="2 3">
    <name type="scientific">Azospirillum brasilense</name>
    <dbReference type="NCBI Taxonomy" id="192"/>
    <lineage>
        <taxon>Bacteria</taxon>
        <taxon>Pseudomonadati</taxon>
        <taxon>Pseudomonadota</taxon>
        <taxon>Alphaproteobacteria</taxon>
        <taxon>Rhodospirillales</taxon>
        <taxon>Azospirillaceae</taxon>
        <taxon>Azospirillum</taxon>
    </lineage>
</organism>
<evidence type="ECO:0000313" key="2">
    <source>
        <dbReference type="EMBL" id="TWA70244.1"/>
    </source>
</evidence>
<comment type="caution">
    <text evidence="2">The sequence shown here is derived from an EMBL/GenBank/DDBJ whole genome shotgun (WGS) entry which is preliminary data.</text>
</comment>
<dbReference type="Proteomes" id="UP000316083">
    <property type="component" value="Unassembled WGS sequence"/>
</dbReference>
<dbReference type="RefSeq" id="WP_145675623.1">
    <property type="nucleotide sequence ID" value="NZ_VITF01000004.1"/>
</dbReference>
<evidence type="ECO:0008006" key="4">
    <source>
        <dbReference type="Google" id="ProtNLM"/>
    </source>
</evidence>
<evidence type="ECO:0000313" key="3">
    <source>
        <dbReference type="Proteomes" id="UP000316083"/>
    </source>
</evidence>
<feature type="region of interest" description="Disordered" evidence="1">
    <location>
        <begin position="370"/>
        <end position="390"/>
    </location>
</feature>
<name>A0A560BCA6_AZOBR</name>
<gene>
    <name evidence="2" type="ORF">FBZ82_104404</name>
</gene>
<dbReference type="EMBL" id="VITF01000004">
    <property type="protein sequence ID" value="TWA70244.1"/>
    <property type="molecule type" value="Genomic_DNA"/>
</dbReference>